<keyword evidence="1" id="KW-0732">Signal</keyword>
<dbReference type="EMBL" id="VCQT01000025">
    <property type="protein sequence ID" value="TMW13328.1"/>
    <property type="molecule type" value="Genomic_DNA"/>
</dbReference>
<evidence type="ECO:0000313" key="2">
    <source>
        <dbReference type="EMBL" id="TMW13328.1"/>
    </source>
</evidence>
<accession>A0ABY2XNE5</accession>
<dbReference type="Proteomes" id="UP000739180">
    <property type="component" value="Unassembled WGS sequence"/>
</dbReference>
<comment type="caution">
    <text evidence="2">The sequence shown here is derived from an EMBL/GenBank/DDBJ whole genome shotgun (WGS) entry which is preliminary data.</text>
</comment>
<evidence type="ECO:0000256" key="1">
    <source>
        <dbReference type="SAM" id="SignalP"/>
    </source>
</evidence>
<reference evidence="2 3" key="1">
    <citation type="submission" date="2019-05" db="EMBL/GenBank/DDBJ databases">
        <title>Genome of Alcanivorax gelatiniphagus, an oil degrading marine bacteria.</title>
        <authorList>
            <person name="Kwon K.K."/>
        </authorList>
    </citation>
    <scope>NUCLEOTIDE SEQUENCE [LARGE SCALE GENOMIC DNA]</scope>
    <source>
        <strain evidence="2 3">MEBiC 08158</strain>
    </source>
</reference>
<sequence>MRTLLFSLAMLSLTGLAGCASTTQITTRTVTDSPPPPATSVLLAAQSPESDTRETWELICRPVFARSGLTVHLAHQEVPFWDQDGRAALSDWAGQHQVDRILLVDLTGLLTSAPNLPDQRELNPLNQDTEVQPTWRLGLDGQRIQRAPLEDTEDRFPAYLMDGTGASLWYGIARTHEANDQAAIAKSQCRALRDALRQAGLLP</sequence>
<evidence type="ECO:0000313" key="3">
    <source>
        <dbReference type="Proteomes" id="UP000739180"/>
    </source>
</evidence>
<name>A0ABY2XNE5_9GAMM</name>
<protein>
    <submittedName>
        <fullName evidence="2">Uncharacterized protein</fullName>
    </submittedName>
</protein>
<keyword evidence="3" id="KW-1185">Reference proteome</keyword>
<proteinExistence type="predicted"/>
<gene>
    <name evidence="2" type="ORF">FGS76_07090</name>
</gene>
<dbReference type="RefSeq" id="WP_138771921.1">
    <property type="nucleotide sequence ID" value="NZ_JBHSSX010000120.1"/>
</dbReference>
<organism evidence="2 3">
    <name type="scientific">Alloalcanivorax gelatiniphagus</name>
    <dbReference type="NCBI Taxonomy" id="1194167"/>
    <lineage>
        <taxon>Bacteria</taxon>
        <taxon>Pseudomonadati</taxon>
        <taxon>Pseudomonadota</taxon>
        <taxon>Gammaproteobacteria</taxon>
        <taxon>Oceanospirillales</taxon>
        <taxon>Alcanivoracaceae</taxon>
        <taxon>Alloalcanivorax</taxon>
    </lineage>
</organism>
<feature type="chain" id="PRO_5045109919" evidence="1">
    <location>
        <begin position="18"/>
        <end position="203"/>
    </location>
</feature>
<feature type="signal peptide" evidence="1">
    <location>
        <begin position="1"/>
        <end position="17"/>
    </location>
</feature>
<dbReference type="PROSITE" id="PS51257">
    <property type="entry name" value="PROKAR_LIPOPROTEIN"/>
    <property type="match status" value="1"/>
</dbReference>